<dbReference type="InterPro" id="IPR001789">
    <property type="entry name" value="Sig_transdc_resp-reg_receiver"/>
</dbReference>
<dbReference type="SMART" id="SM00448">
    <property type="entry name" value="REC"/>
    <property type="match status" value="1"/>
</dbReference>
<dbReference type="RefSeq" id="WP_202014629.1">
    <property type="nucleotide sequence ID" value="NZ_JAERRB010000012.1"/>
</dbReference>
<comment type="caution">
    <text evidence="4">The sequence shown here is derived from an EMBL/GenBank/DDBJ whole genome shotgun (WGS) entry which is preliminary data.</text>
</comment>
<dbReference type="SMART" id="SM00850">
    <property type="entry name" value="LytTR"/>
    <property type="match status" value="1"/>
</dbReference>
<evidence type="ECO:0000313" key="4">
    <source>
        <dbReference type="EMBL" id="MBL0744766.1"/>
    </source>
</evidence>
<dbReference type="SUPFAM" id="SSF52172">
    <property type="entry name" value="CheY-like"/>
    <property type="match status" value="1"/>
</dbReference>
<name>A0ABS1KZ72_9BACT</name>
<evidence type="ECO:0000256" key="1">
    <source>
        <dbReference type="ARBA" id="ARBA00022553"/>
    </source>
</evidence>
<organism evidence="4 5">
    <name type="scientific">Chryseolinea lacunae</name>
    <dbReference type="NCBI Taxonomy" id="2801331"/>
    <lineage>
        <taxon>Bacteria</taxon>
        <taxon>Pseudomonadati</taxon>
        <taxon>Bacteroidota</taxon>
        <taxon>Cytophagia</taxon>
        <taxon>Cytophagales</taxon>
        <taxon>Fulvivirgaceae</taxon>
        <taxon>Chryseolinea</taxon>
    </lineage>
</organism>
<dbReference type="PANTHER" id="PTHR44591">
    <property type="entry name" value="STRESS RESPONSE REGULATOR PROTEIN 1"/>
    <property type="match status" value="1"/>
</dbReference>
<proteinExistence type="predicted"/>
<feature type="modified residue" description="4-aspartylphosphate" evidence="2">
    <location>
        <position position="57"/>
    </location>
</feature>
<dbReference type="PROSITE" id="PS50110">
    <property type="entry name" value="RESPONSE_REGULATORY"/>
    <property type="match status" value="1"/>
</dbReference>
<gene>
    <name evidence="4" type="ORF">JI741_26265</name>
</gene>
<protein>
    <submittedName>
        <fullName evidence="4">Response regulator</fullName>
    </submittedName>
</protein>
<evidence type="ECO:0000313" key="5">
    <source>
        <dbReference type="Proteomes" id="UP000613030"/>
    </source>
</evidence>
<feature type="domain" description="Response regulatory" evidence="3">
    <location>
        <begin position="6"/>
        <end position="116"/>
    </location>
</feature>
<dbReference type="PANTHER" id="PTHR44591:SF3">
    <property type="entry name" value="RESPONSE REGULATORY DOMAIN-CONTAINING PROTEIN"/>
    <property type="match status" value="1"/>
</dbReference>
<evidence type="ECO:0000256" key="2">
    <source>
        <dbReference type="PROSITE-ProRule" id="PRU00169"/>
    </source>
</evidence>
<dbReference type="Gene3D" id="3.40.50.2300">
    <property type="match status" value="1"/>
</dbReference>
<reference evidence="4 5" key="1">
    <citation type="submission" date="2021-01" db="EMBL/GenBank/DDBJ databases">
        <title>Chryseolinea sp. Jin1 Genome sequencing and assembly.</title>
        <authorList>
            <person name="Kim I."/>
        </authorList>
    </citation>
    <scope>NUCLEOTIDE SEQUENCE [LARGE SCALE GENOMIC DNA]</scope>
    <source>
        <strain evidence="4 5">Jin1</strain>
    </source>
</reference>
<sequence length="238" mass="26938">MNTTLKCLLLDDELPGLTYLKLLCEQIPELDVVKAYNHPETFLAEVPTADFDLCILDIEMPALNGLQVAAALKGKLVIFATAYKEFAAEAFDLDAVDYLRKPITKERLQQAVQKALQRKEKTPARNFVQLNTDKGKSLIFFDTIAYIESAPQDSRDKVAQLLDGQELTLKNISFEKLESLLPSAEFCRINKKQMVALKSIHHFSHDQIVTTHLPPEGKAQVLILNETYRGEFVKKMKM</sequence>
<keyword evidence="1 2" id="KW-0597">Phosphoprotein</keyword>
<accession>A0ABS1KZ72</accession>
<dbReference type="EMBL" id="JAERRB010000012">
    <property type="protein sequence ID" value="MBL0744766.1"/>
    <property type="molecule type" value="Genomic_DNA"/>
</dbReference>
<keyword evidence="5" id="KW-1185">Reference proteome</keyword>
<dbReference type="Pfam" id="PF00072">
    <property type="entry name" value="Response_reg"/>
    <property type="match status" value="1"/>
</dbReference>
<dbReference type="Gene3D" id="2.40.50.1020">
    <property type="entry name" value="LytTr DNA-binding domain"/>
    <property type="match status" value="1"/>
</dbReference>
<dbReference type="InterPro" id="IPR050595">
    <property type="entry name" value="Bact_response_regulator"/>
</dbReference>
<dbReference type="InterPro" id="IPR011006">
    <property type="entry name" value="CheY-like_superfamily"/>
</dbReference>
<dbReference type="InterPro" id="IPR007492">
    <property type="entry name" value="LytTR_DNA-bd_dom"/>
</dbReference>
<dbReference type="Proteomes" id="UP000613030">
    <property type="component" value="Unassembled WGS sequence"/>
</dbReference>
<evidence type="ECO:0000259" key="3">
    <source>
        <dbReference type="PROSITE" id="PS50110"/>
    </source>
</evidence>